<dbReference type="NCBIfam" id="TIGR00447">
    <property type="entry name" value="pth"/>
    <property type="match status" value="1"/>
</dbReference>
<keyword evidence="12" id="KW-1185">Reference proteome</keyword>
<evidence type="ECO:0000256" key="10">
    <source>
        <dbReference type="RuleBase" id="RU004320"/>
    </source>
</evidence>
<dbReference type="EMBL" id="FTPL01000006">
    <property type="protein sequence ID" value="SIT93366.1"/>
    <property type="molecule type" value="Genomic_DNA"/>
</dbReference>
<evidence type="ECO:0000256" key="6">
    <source>
        <dbReference type="ARBA" id="ARBA00048707"/>
    </source>
</evidence>
<dbReference type="GO" id="GO:0004045">
    <property type="term" value="F:peptidyl-tRNA hydrolase activity"/>
    <property type="evidence" value="ECO:0007669"/>
    <property type="project" value="UniProtKB-UniRule"/>
</dbReference>
<evidence type="ECO:0000313" key="12">
    <source>
        <dbReference type="Proteomes" id="UP000187550"/>
    </source>
</evidence>
<organism evidence="11 12">
    <name type="scientific">Edaphobacillus lindanitolerans</name>
    <dbReference type="NCBI Taxonomy" id="550447"/>
    <lineage>
        <taxon>Bacteria</taxon>
        <taxon>Bacillati</taxon>
        <taxon>Bacillota</taxon>
        <taxon>Bacilli</taxon>
        <taxon>Bacillales</taxon>
        <taxon>Bacillaceae</taxon>
        <taxon>Edaphobacillus</taxon>
    </lineage>
</organism>
<dbReference type="AlphaFoldDB" id="A0A1U7PNW9"/>
<dbReference type="InterPro" id="IPR001328">
    <property type="entry name" value="Pept_tRNA_hydro"/>
</dbReference>
<feature type="binding site" evidence="8">
    <location>
        <position position="110"/>
    </location>
    <ligand>
        <name>tRNA</name>
        <dbReference type="ChEBI" id="CHEBI:17843"/>
    </ligand>
</feature>
<dbReference type="InterPro" id="IPR018171">
    <property type="entry name" value="Pept_tRNA_hydro_CS"/>
</dbReference>
<dbReference type="FunFam" id="3.40.50.1470:FF:000001">
    <property type="entry name" value="Peptidyl-tRNA hydrolase"/>
    <property type="match status" value="1"/>
</dbReference>
<keyword evidence="3 8" id="KW-0378">Hydrolase</keyword>
<gene>
    <name evidence="8" type="primary">pth</name>
    <name evidence="11" type="ORF">SAMN05428946_3011</name>
</gene>
<dbReference type="Proteomes" id="UP000187550">
    <property type="component" value="Unassembled WGS sequence"/>
</dbReference>
<feature type="site" description="Stabilizes the basic form of H active site to accept a proton" evidence="8">
    <location>
        <position position="89"/>
    </location>
</feature>
<dbReference type="HAMAP" id="MF_00083">
    <property type="entry name" value="Pept_tRNA_hydro_bact"/>
    <property type="match status" value="1"/>
</dbReference>
<comment type="subcellular location">
    <subcellularLocation>
        <location evidence="8">Cytoplasm</location>
    </subcellularLocation>
</comment>
<name>A0A1U7PNW9_9BACI</name>
<keyword evidence="8" id="KW-0963">Cytoplasm</keyword>
<feature type="site" description="Discriminates between blocked and unblocked aminoacyl-tRNA" evidence="8">
    <location>
        <position position="7"/>
    </location>
</feature>
<dbReference type="CDD" id="cd00462">
    <property type="entry name" value="PTH"/>
    <property type="match status" value="1"/>
</dbReference>
<comment type="catalytic activity">
    <reaction evidence="6 8 9">
        <text>an N-acyl-L-alpha-aminoacyl-tRNA + H2O = an N-acyl-L-amino acid + a tRNA + H(+)</text>
        <dbReference type="Rhea" id="RHEA:54448"/>
        <dbReference type="Rhea" id="RHEA-COMP:10123"/>
        <dbReference type="Rhea" id="RHEA-COMP:13883"/>
        <dbReference type="ChEBI" id="CHEBI:15377"/>
        <dbReference type="ChEBI" id="CHEBI:15378"/>
        <dbReference type="ChEBI" id="CHEBI:59874"/>
        <dbReference type="ChEBI" id="CHEBI:78442"/>
        <dbReference type="ChEBI" id="CHEBI:138191"/>
        <dbReference type="EC" id="3.1.1.29"/>
    </reaction>
</comment>
<dbReference type="STRING" id="550447.SAMN05428946_3011"/>
<proteinExistence type="inferred from homology"/>
<accession>A0A1U7PNW9</accession>
<dbReference type="EC" id="3.1.1.29" evidence="1 8"/>
<evidence type="ECO:0000256" key="1">
    <source>
        <dbReference type="ARBA" id="ARBA00013260"/>
    </source>
</evidence>
<comment type="similarity">
    <text evidence="5 8 10">Belongs to the PTH family.</text>
</comment>
<keyword evidence="4 8" id="KW-0694">RNA-binding</keyword>
<evidence type="ECO:0000313" key="11">
    <source>
        <dbReference type="EMBL" id="SIT93366.1"/>
    </source>
</evidence>
<comment type="subunit">
    <text evidence="8">Monomer.</text>
</comment>
<sequence>MIVGLGNPGRQYERTRHNIGFDAVDLLADRWGAPLNQTKYNGMFATVHRPEGKALLVKPLTYMNLSGECVRPMMDYFDIAEEDLVVIYDDLDLPPGKLRLRQKGSGGGHNGMKSIIRHLGTQEFNRIRVGIGRPDGPMAITDYVLSRFTKEEEPVMQEAAGHAADACEAFLSREFLDIMNEFNAR</sequence>
<evidence type="ECO:0000256" key="9">
    <source>
        <dbReference type="RuleBase" id="RU000673"/>
    </source>
</evidence>
<keyword evidence="2 8" id="KW-0820">tRNA-binding</keyword>
<dbReference type="SUPFAM" id="SSF53178">
    <property type="entry name" value="Peptidyl-tRNA hydrolase-like"/>
    <property type="match status" value="1"/>
</dbReference>
<dbReference type="Gene3D" id="3.40.50.1470">
    <property type="entry name" value="Peptidyl-tRNA hydrolase"/>
    <property type="match status" value="1"/>
</dbReference>
<protein>
    <recommendedName>
        <fullName evidence="7 8">Peptidyl-tRNA hydrolase</fullName>
        <shortName evidence="8">Pth</shortName>
        <ecNumber evidence="1 8">3.1.1.29</ecNumber>
    </recommendedName>
</protein>
<evidence type="ECO:0000256" key="8">
    <source>
        <dbReference type="HAMAP-Rule" id="MF_00083"/>
    </source>
</evidence>
<dbReference type="PANTHER" id="PTHR17224">
    <property type="entry name" value="PEPTIDYL-TRNA HYDROLASE"/>
    <property type="match status" value="1"/>
</dbReference>
<dbReference type="PROSITE" id="PS01195">
    <property type="entry name" value="PEPT_TRNA_HYDROL_1"/>
    <property type="match status" value="1"/>
</dbReference>
<dbReference type="PANTHER" id="PTHR17224:SF1">
    <property type="entry name" value="PEPTIDYL-TRNA HYDROLASE"/>
    <property type="match status" value="1"/>
</dbReference>
<feature type="binding site" evidence="8">
    <location>
        <position position="12"/>
    </location>
    <ligand>
        <name>tRNA</name>
        <dbReference type="ChEBI" id="CHEBI:17843"/>
    </ligand>
</feature>
<dbReference type="GO" id="GO:0000049">
    <property type="term" value="F:tRNA binding"/>
    <property type="evidence" value="ECO:0007669"/>
    <property type="project" value="UniProtKB-UniRule"/>
</dbReference>
<dbReference type="PROSITE" id="PS01196">
    <property type="entry name" value="PEPT_TRNA_HYDROL_2"/>
    <property type="match status" value="1"/>
</dbReference>
<dbReference type="GO" id="GO:0006515">
    <property type="term" value="P:protein quality control for misfolded or incompletely synthesized proteins"/>
    <property type="evidence" value="ECO:0007669"/>
    <property type="project" value="UniProtKB-UniRule"/>
</dbReference>
<evidence type="ECO:0000256" key="7">
    <source>
        <dbReference type="ARBA" id="ARBA00050038"/>
    </source>
</evidence>
<evidence type="ECO:0000256" key="4">
    <source>
        <dbReference type="ARBA" id="ARBA00022884"/>
    </source>
</evidence>
<feature type="active site" description="Proton acceptor" evidence="8">
    <location>
        <position position="17"/>
    </location>
</feature>
<feature type="binding site" evidence="8">
    <location>
        <position position="64"/>
    </location>
    <ligand>
        <name>tRNA</name>
        <dbReference type="ChEBI" id="CHEBI:17843"/>
    </ligand>
</feature>
<dbReference type="Pfam" id="PF01195">
    <property type="entry name" value="Pept_tRNA_hydro"/>
    <property type="match status" value="1"/>
</dbReference>
<dbReference type="GO" id="GO:0005737">
    <property type="term" value="C:cytoplasm"/>
    <property type="evidence" value="ECO:0007669"/>
    <property type="project" value="UniProtKB-SubCell"/>
</dbReference>
<evidence type="ECO:0000256" key="3">
    <source>
        <dbReference type="ARBA" id="ARBA00022801"/>
    </source>
</evidence>
<evidence type="ECO:0000256" key="5">
    <source>
        <dbReference type="ARBA" id="ARBA00038063"/>
    </source>
</evidence>
<reference evidence="12" key="1">
    <citation type="submission" date="2017-01" db="EMBL/GenBank/DDBJ databases">
        <authorList>
            <person name="Varghese N."/>
            <person name="Submissions S."/>
        </authorList>
    </citation>
    <scope>NUCLEOTIDE SEQUENCE [LARGE SCALE GENOMIC DNA]</scope>
    <source>
        <strain evidence="12">MNA4</strain>
    </source>
</reference>
<feature type="binding site" evidence="8">
    <location>
        <position position="62"/>
    </location>
    <ligand>
        <name>tRNA</name>
        <dbReference type="ChEBI" id="CHEBI:17843"/>
    </ligand>
</feature>
<comment type="function">
    <text evidence="8">Hydrolyzes ribosome-free peptidyl-tRNAs (with 1 or more amino acids incorporated), which drop off the ribosome during protein synthesis, or as a result of ribosome stalling.</text>
</comment>
<dbReference type="GO" id="GO:0072344">
    <property type="term" value="P:rescue of stalled ribosome"/>
    <property type="evidence" value="ECO:0007669"/>
    <property type="project" value="UniProtKB-UniRule"/>
</dbReference>
<dbReference type="InterPro" id="IPR036416">
    <property type="entry name" value="Pept_tRNA_hydro_sf"/>
</dbReference>
<evidence type="ECO:0000256" key="2">
    <source>
        <dbReference type="ARBA" id="ARBA00022555"/>
    </source>
</evidence>
<comment type="function">
    <text evidence="8">Catalyzes the release of premature peptidyl moieties from peptidyl-tRNA molecules trapped in stalled 50S ribosomal subunits, and thus maintains levels of free tRNAs and 50S ribosomes.</text>
</comment>